<evidence type="ECO:0000256" key="10">
    <source>
        <dbReference type="ARBA" id="ARBA00022917"/>
    </source>
</evidence>
<dbReference type="EC" id="6.1.1.20" evidence="13"/>
<dbReference type="EMBL" id="PIUK01000011">
    <property type="protein sequence ID" value="MBY6275056.1"/>
    <property type="molecule type" value="Genomic_DNA"/>
</dbReference>
<evidence type="ECO:0000256" key="2">
    <source>
        <dbReference type="ARBA" id="ARBA00010207"/>
    </source>
</evidence>
<dbReference type="SUPFAM" id="SSF46589">
    <property type="entry name" value="tRNA-binding arm"/>
    <property type="match status" value="1"/>
</dbReference>
<keyword evidence="7 13" id="KW-0547">Nucleotide-binding</keyword>
<comment type="caution">
    <text evidence="15">The sequence shown here is derived from an EMBL/GenBank/DDBJ whole genome shotgun (WGS) entry which is preliminary data.</text>
</comment>
<keyword evidence="10 13" id="KW-0648">Protein biosynthesis</keyword>
<dbReference type="InterPro" id="IPR022911">
    <property type="entry name" value="Phe_tRNA_ligase_alpha1_bac"/>
</dbReference>
<gene>
    <name evidence="13" type="primary">pheS</name>
    <name evidence="15" type="ORF">CWE10_02410</name>
</gene>
<keyword evidence="6 13" id="KW-0479">Metal-binding</keyword>
<name>A0A953I145_SYMTR</name>
<dbReference type="GO" id="GO:0005524">
    <property type="term" value="F:ATP binding"/>
    <property type="evidence" value="ECO:0007669"/>
    <property type="project" value="UniProtKB-UniRule"/>
</dbReference>
<comment type="subunit">
    <text evidence="3 13">Tetramer of two alpha and two beta subunits.</text>
</comment>
<evidence type="ECO:0000256" key="11">
    <source>
        <dbReference type="ARBA" id="ARBA00023146"/>
    </source>
</evidence>
<dbReference type="GO" id="GO:0140096">
    <property type="term" value="F:catalytic activity, acting on a protein"/>
    <property type="evidence" value="ECO:0007669"/>
    <property type="project" value="UniProtKB-ARBA"/>
</dbReference>
<keyword evidence="11 13" id="KW-0030">Aminoacyl-tRNA synthetase</keyword>
<dbReference type="CDD" id="cd00496">
    <property type="entry name" value="PheRS_alpha_core"/>
    <property type="match status" value="1"/>
</dbReference>
<sequence length="343" mass="38053">MKDQLLKLRDEALAAIAAAADVGAIQEMRVRYLGKKSELSQVLGGLGRLPTVEERKAMGALGNEIKQAITAALDAREAELAAAALEARLQAERIDVTLPGAPVRRGHLHILHQVIHRIEEIFIAMGYEVAESRQVETDWYNFEALNIPKGHPARDAQDSLFLSEEVLLRTHTSNTQIRYMLEVARGRTPVKIICPGRVFRRDFEDATHAMMFHQVEGLVIDKGITMASLKGALTEMARALFGPDVGIRLRPSYFPFTEPSAEMDISCIFCGGKGCRTCKGSGWIEIGGSGMVHPNVLRAGGYDPEEVSGWAFGYGPERVAMLMYGIEDIRHFVNNDMRFLRQF</sequence>
<comment type="catalytic activity">
    <reaction evidence="12 13">
        <text>tRNA(Phe) + L-phenylalanine + ATP = L-phenylalanyl-tRNA(Phe) + AMP + diphosphate + H(+)</text>
        <dbReference type="Rhea" id="RHEA:19413"/>
        <dbReference type="Rhea" id="RHEA-COMP:9668"/>
        <dbReference type="Rhea" id="RHEA-COMP:9699"/>
        <dbReference type="ChEBI" id="CHEBI:15378"/>
        <dbReference type="ChEBI" id="CHEBI:30616"/>
        <dbReference type="ChEBI" id="CHEBI:33019"/>
        <dbReference type="ChEBI" id="CHEBI:58095"/>
        <dbReference type="ChEBI" id="CHEBI:78442"/>
        <dbReference type="ChEBI" id="CHEBI:78531"/>
        <dbReference type="ChEBI" id="CHEBI:456215"/>
        <dbReference type="EC" id="6.1.1.20"/>
    </reaction>
</comment>
<keyword evidence="4 13" id="KW-0963">Cytoplasm</keyword>
<dbReference type="GO" id="GO:0004826">
    <property type="term" value="F:phenylalanine-tRNA ligase activity"/>
    <property type="evidence" value="ECO:0007669"/>
    <property type="project" value="UniProtKB-UniRule"/>
</dbReference>
<feature type="domain" description="Aminoacyl-transfer RNA synthetases class-II family profile" evidence="14">
    <location>
        <begin position="189"/>
        <end position="342"/>
    </location>
</feature>
<comment type="similarity">
    <text evidence="2 13">Belongs to the class-II aminoacyl-tRNA synthetase family. Phe-tRNA synthetase alpha subunit type 1 subfamily.</text>
</comment>
<dbReference type="InterPro" id="IPR004529">
    <property type="entry name" value="Phe-tRNA-synth_IIc_asu"/>
</dbReference>
<dbReference type="Gene3D" id="3.30.930.10">
    <property type="entry name" value="Bira Bifunctional Protein, Domain 2"/>
    <property type="match status" value="1"/>
</dbReference>
<dbReference type="InterPro" id="IPR045864">
    <property type="entry name" value="aa-tRNA-synth_II/BPL/LPL"/>
</dbReference>
<dbReference type="NCBIfam" id="TIGR00468">
    <property type="entry name" value="pheS"/>
    <property type="match status" value="1"/>
</dbReference>
<protein>
    <recommendedName>
        <fullName evidence="13">Phenylalanine--tRNA ligase alpha subunit</fullName>
        <ecNumber evidence="13">6.1.1.20</ecNumber>
    </recommendedName>
    <alternativeName>
        <fullName evidence="13">Phenylalanyl-tRNA synthetase alpha subunit</fullName>
        <shortName evidence="13">PheRS</shortName>
    </alternativeName>
</protein>
<evidence type="ECO:0000256" key="5">
    <source>
        <dbReference type="ARBA" id="ARBA00022598"/>
    </source>
</evidence>
<dbReference type="InterPro" id="IPR002319">
    <property type="entry name" value="Phenylalanyl-tRNA_Synthase"/>
</dbReference>
<keyword evidence="8 13" id="KW-0067">ATP-binding</keyword>
<dbReference type="FunFam" id="3.30.930.10:FF:000003">
    <property type="entry name" value="Phenylalanine--tRNA ligase alpha subunit"/>
    <property type="match status" value="1"/>
</dbReference>
<dbReference type="InterPro" id="IPR010978">
    <property type="entry name" value="tRNA-bd_arm"/>
</dbReference>
<feature type="binding site" evidence="13">
    <location>
        <position position="258"/>
    </location>
    <ligand>
        <name>Mg(2+)</name>
        <dbReference type="ChEBI" id="CHEBI:18420"/>
        <note>shared with beta subunit</note>
    </ligand>
</feature>
<evidence type="ECO:0000256" key="1">
    <source>
        <dbReference type="ARBA" id="ARBA00004496"/>
    </source>
</evidence>
<dbReference type="Pfam" id="PF02912">
    <property type="entry name" value="Phe_tRNA-synt_N"/>
    <property type="match status" value="1"/>
</dbReference>
<keyword evidence="5 13" id="KW-0436">Ligase</keyword>
<evidence type="ECO:0000256" key="6">
    <source>
        <dbReference type="ARBA" id="ARBA00022723"/>
    </source>
</evidence>
<evidence type="ECO:0000256" key="7">
    <source>
        <dbReference type="ARBA" id="ARBA00022741"/>
    </source>
</evidence>
<evidence type="ECO:0000256" key="12">
    <source>
        <dbReference type="ARBA" id="ARBA00049255"/>
    </source>
</evidence>
<dbReference type="GO" id="GO:0000049">
    <property type="term" value="F:tRNA binding"/>
    <property type="evidence" value="ECO:0007669"/>
    <property type="project" value="InterPro"/>
</dbReference>
<dbReference type="RefSeq" id="WP_273377741.1">
    <property type="nucleotide sequence ID" value="NZ_PIUK01000011.1"/>
</dbReference>
<dbReference type="AlphaFoldDB" id="A0A953I145"/>
<dbReference type="PROSITE" id="PS50862">
    <property type="entry name" value="AA_TRNA_LIGASE_II"/>
    <property type="match status" value="1"/>
</dbReference>
<dbReference type="HAMAP" id="MF_00281">
    <property type="entry name" value="Phe_tRNA_synth_alpha1"/>
    <property type="match status" value="1"/>
</dbReference>
<dbReference type="SUPFAM" id="SSF55681">
    <property type="entry name" value="Class II aaRS and biotin synthetases"/>
    <property type="match status" value="1"/>
</dbReference>
<dbReference type="InterPro" id="IPR006195">
    <property type="entry name" value="aa-tRNA-synth_II"/>
</dbReference>
<reference evidence="15" key="1">
    <citation type="submission" date="2017-11" db="EMBL/GenBank/DDBJ databases">
        <title>Three new genomes from thermophilic consortium.</title>
        <authorList>
            <person name="Quaggio R."/>
            <person name="Amgarten D."/>
            <person name="Setubal J.C."/>
        </authorList>
    </citation>
    <scope>NUCLEOTIDE SEQUENCE</scope>
    <source>
        <strain evidence="15">ZCTH01-B2</strain>
    </source>
</reference>
<evidence type="ECO:0000313" key="16">
    <source>
        <dbReference type="Proteomes" id="UP000732377"/>
    </source>
</evidence>
<evidence type="ECO:0000256" key="8">
    <source>
        <dbReference type="ARBA" id="ARBA00022840"/>
    </source>
</evidence>
<organism evidence="15 16">
    <name type="scientific">Symbiobacterium thermophilum</name>
    <dbReference type="NCBI Taxonomy" id="2734"/>
    <lineage>
        <taxon>Bacteria</taxon>
        <taxon>Bacillati</taxon>
        <taxon>Bacillota</taxon>
        <taxon>Clostridia</taxon>
        <taxon>Eubacteriales</taxon>
        <taxon>Symbiobacteriaceae</taxon>
        <taxon>Symbiobacterium</taxon>
    </lineage>
</organism>
<accession>A0A953I145</accession>
<comment type="subcellular location">
    <subcellularLocation>
        <location evidence="1 13">Cytoplasm</location>
    </subcellularLocation>
</comment>
<evidence type="ECO:0000256" key="13">
    <source>
        <dbReference type="HAMAP-Rule" id="MF_00281"/>
    </source>
</evidence>
<dbReference type="PANTHER" id="PTHR11538:SF41">
    <property type="entry name" value="PHENYLALANINE--TRNA LIGASE, MITOCHONDRIAL"/>
    <property type="match status" value="1"/>
</dbReference>
<evidence type="ECO:0000256" key="3">
    <source>
        <dbReference type="ARBA" id="ARBA00011209"/>
    </source>
</evidence>
<dbReference type="PANTHER" id="PTHR11538">
    <property type="entry name" value="PHENYLALANYL-TRNA SYNTHETASE"/>
    <property type="match status" value="1"/>
</dbReference>
<dbReference type="Pfam" id="PF01409">
    <property type="entry name" value="tRNA-synt_2d"/>
    <property type="match status" value="1"/>
</dbReference>
<evidence type="ECO:0000256" key="9">
    <source>
        <dbReference type="ARBA" id="ARBA00022842"/>
    </source>
</evidence>
<dbReference type="GO" id="GO:0005737">
    <property type="term" value="C:cytoplasm"/>
    <property type="evidence" value="ECO:0007669"/>
    <property type="project" value="UniProtKB-SubCell"/>
</dbReference>
<keyword evidence="9 13" id="KW-0460">Magnesium</keyword>
<dbReference type="InterPro" id="IPR004188">
    <property type="entry name" value="Phe-tRNA_ligase_II_N"/>
</dbReference>
<evidence type="ECO:0000259" key="14">
    <source>
        <dbReference type="PROSITE" id="PS50862"/>
    </source>
</evidence>
<dbReference type="Proteomes" id="UP000732377">
    <property type="component" value="Unassembled WGS sequence"/>
</dbReference>
<dbReference type="GO" id="GO:0000287">
    <property type="term" value="F:magnesium ion binding"/>
    <property type="evidence" value="ECO:0007669"/>
    <property type="project" value="UniProtKB-UniRule"/>
</dbReference>
<evidence type="ECO:0000256" key="4">
    <source>
        <dbReference type="ARBA" id="ARBA00022490"/>
    </source>
</evidence>
<dbReference type="GO" id="GO:0006432">
    <property type="term" value="P:phenylalanyl-tRNA aminoacylation"/>
    <property type="evidence" value="ECO:0007669"/>
    <property type="project" value="UniProtKB-UniRule"/>
</dbReference>
<proteinExistence type="inferred from homology"/>
<comment type="cofactor">
    <cofactor evidence="13">
        <name>Mg(2+)</name>
        <dbReference type="ChEBI" id="CHEBI:18420"/>
    </cofactor>
    <text evidence="13">Binds 2 magnesium ions per tetramer.</text>
</comment>
<evidence type="ECO:0000313" key="15">
    <source>
        <dbReference type="EMBL" id="MBY6275056.1"/>
    </source>
</evidence>
<dbReference type="GO" id="GO:0016740">
    <property type="term" value="F:transferase activity"/>
    <property type="evidence" value="ECO:0007669"/>
    <property type="project" value="UniProtKB-ARBA"/>
</dbReference>